<protein>
    <submittedName>
        <fullName evidence="1">Uncharacterized protein</fullName>
    </submittedName>
</protein>
<dbReference type="AlphaFoldDB" id="A0A8X6PTT3"/>
<name>A0A8X6PTT3_NEPPI</name>
<gene>
    <name evidence="1" type="ORF">NPIL_198381</name>
</gene>
<reference evidence="1" key="1">
    <citation type="submission" date="2020-08" db="EMBL/GenBank/DDBJ databases">
        <title>Multicomponent nature underlies the extraordinary mechanical properties of spider dragline silk.</title>
        <authorList>
            <person name="Kono N."/>
            <person name="Nakamura H."/>
            <person name="Mori M."/>
            <person name="Yoshida Y."/>
            <person name="Ohtoshi R."/>
            <person name="Malay A.D."/>
            <person name="Moran D.A.P."/>
            <person name="Tomita M."/>
            <person name="Numata K."/>
            <person name="Arakawa K."/>
        </authorList>
    </citation>
    <scope>NUCLEOTIDE SEQUENCE</scope>
</reference>
<dbReference type="Proteomes" id="UP000887013">
    <property type="component" value="Unassembled WGS sequence"/>
</dbReference>
<keyword evidence="2" id="KW-1185">Reference proteome</keyword>
<organism evidence="1 2">
    <name type="scientific">Nephila pilipes</name>
    <name type="common">Giant wood spider</name>
    <name type="synonym">Nephila maculata</name>
    <dbReference type="NCBI Taxonomy" id="299642"/>
    <lineage>
        <taxon>Eukaryota</taxon>
        <taxon>Metazoa</taxon>
        <taxon>Ecdysozoa</taxon>
        <taxon>Arthropoda</taxon>
        <taxon>Chelicerata</taxon>
        <taxon>Arachnida</taxon>
        <taxon>Araneae</taxon>
        <taxon>Araneomorphae</taxon>
        <taxon>Entelegynae</taxon>
        <taxon>Araneoidea</taxon>
        <taxon>Nephilidae</taxon>
        <taxon>Nephila</taxon>
    </lineage>
</organism>
<proteinExistence type="predicted"/>
<evidence type="ECO:0000313" key="2">
    <source>
        <dbReference type="Proteomes" id="UP000887013"/>
    </source>
</evidence>
<dbReference type="EMBL" id="BMAW01072850">
    <property type="protein sequence ID" value="GFT85023.1"/>
    <property type="molecule type" value="Genomic_DNA"/>
</dbReference>
<accession>A0A8X6PTT3</accession>
<sequence>MLVSCSLDTEELCKSFKENGILGNETSDSILQLTIQHSFLDLDKGIVPGLRYNAIYALSNSRTVKRYRIYNFSVLCTILSDLIRYVQNNSVDDLVWTNPTLKVAFLT</sequence>
<evidence type="ECO:0000313" key="1">
    <source>
        <dbReference type="EMBL" id="GFT85023.1"/>
    </source>
</evidence>
<comment type="caution">
    <text evidence="1">The sequence shown here is derived from an EMBL/GenBank/DDBJ whole genome shotgun (WGS) entry which is preliminary data.</text>
</comment>